<sequence length="99" mass="10866">MSENLNPTEAQREAMVGVLRERFDVLGFHTVDKMIAAANSIADGAPVGTIARRPDGEWIAVRKAHWRYWAPDGARIADGMPRSDDADSWPVIYSPEAGS</sequence>
<dbReference type="EMBL" id="CSUW01000002">
    <property type="protein sequence ID" value="CPT12624.1"/>
    <property type="molecule type" value="Genomic_DNA"/>
</dbReference>
<dbReference type="AlphaFoldDB" id="A0AB33T4A8"/>
<protein>
    <submittedName>
        <fullName evidence="1">Uncharacterized protein</fullName>
    </submittedName>
</protein>
<accession>A0AB33T4A8</accession>
<evidence type="ECO:0000313" key="2">
    <source>
        <dbReference type="Proteomes" id="UP000038487"/>
    </source>
</evidence>
<dbReference type="Proteomes" id="UP000038487">
    <property type="component" value="Unassembled WGS sequence"/>
</dbReference>
<comment type="caution">
    <text evidence="1">The sequence shown here is derived from an EMBL/GenBank/DDBJ whole genome shotgun (WGS) entry which is preliminary data.</text>
</comment>
<organism evidence="1 2">
    <name type="scientific">Mycobacteroides abscessus</name>
    <dbReference type="NCBI Taxonomy" id="36809"/>
    <lineage>
        <taxon>Bacteria</taxon>
        <taxon>Bacillati</taxon>
        <taxon>Actinomycetota</taxon>
        <taxon>Actinomycetes</taxon>
        <taxon>Mycobacteriales</taxon>
        <taxon>Mycobacteriaceae</taxon>
        <taxon>Mycobacteroides</taxon>
    </lineage>
</organism>
<reference evidence="1 2" key="1">
    <citation type="submission" date="2015-03" db="EMBL/GenBank/DDBJ databases">
        <authorList>
            <consortium name="Pathogen Informatics"/>
            <person name="Murphy D."/>
        </authorList>
    </citation>
    <scope>NUCLEOTIDE SEQUENCE [LARGE SCALE GENOMIC DNA]</scope>
    <source>
        <strain evidence="1 2">PAP036</strain>
    </source>
</reference>
<gene>
    <name evidence="1" type="ORF">ERS075527_01202</name>
</gene>
<name>A0AB33T4A8_9MYCO</name>
<dbReference type="RefSeq" id="WP_052537802.1">
    <property type="nucleotide sequence ID" value="NZ_CSUW01000002.1"/>
</dbReference>
<proteinExistence type="predicted"/>
<evidence type="ECO:0000313" key="1">
    <source>
        <dbReference type="EMBL" id="CPT12624.1"/>
    </source>
</evidence>